<proteinExistence type="predicted"/>
<dbReference type="AlphaFoldDB" id="A0A7W5ZSM4"/>
<protein>
    <submittedName>
        <fullName evidence="1">Uncharacterized protein (DUF952 family)</fullName>
    </submittedName>
</protein>
<dbReference type="PANTHER" id="PTHR34129">
    <property type="entry name" value="BLR1139 PROTEIN"/>
    <property type="match status" value="1"/>
</dbReference>
<dbReference type="Proteomes" id="UP000541352">
    <property type="component" value="Unassembled WGS sequence"/>
</dbReference>
<dbReference type="InterPro" id="IPR009297">
    <property type="entry name" value="DUF952"/>
</dbReference>
<dbReference type="Pfam" id="PF06108">
    <property type="entry name" value="DUF952"/>
    <property type="match status" value="1"/>
</dbReference>
<name>A0A7W5ZSM4_9BACT</name>
<dbReference type="PANTHER" id="PTHR34129:SF1">
    <property type="entry name" value="DUF952 DOMAIN-CONTAINING PROTEIN"/>
    <property type="match status" value="1"/>
</dbReference>
<organism evidence="1 2">
    <name type="scientific">Runella defluvii</name>
    <dbReference type="NCBI Taxonomy" id="370973"/>
    <lineage>
        <taxon>Bacteria</taxon>
        <taxon>Pseudomonadati</taxon>
        <taxon>Bacteroidota</taxon>
        <taxon>Cytophagia</taxon>
        <taxon>Cytophagales</taxon>
        <taxon>Spirosomataceae</taxon>
        <taxon>Runella</taxon>
    </lineage>
</organism>
<dbReference type="SUPFAM" id="SSF56399">
    <property type="entry name" value="ADP-ribosylation"/>
    <property type="match status" value="1"/>
</dbReference>
<keyword evidence="2" id="KW-1185">Reference proteome</keyword>
<sequence>MIYHIVSEDYWKGFEGQPAYFSETFDAETFIHCSLEEQIAGVLERYYVGVTGLVLLHIDESKLTSTLLYEPAPHNGELFPHIYGGINREAVVEVTSLS</sequence>
<evidence type="ECO:0000313" key="2">
    <source>
        <dbReference type="Proteomes" id="UP000541352"/>
    </source>
</evidence>
<gene>
    <name evidence="1" type="ORF">FHS57_004970</name>
</gene>
<accession>A0A7W5ZSM4</accession>
<dbReference type="RefSeq" id="WP_183978273.1">
    <property type="nucleotide sequence ID" value="NZ_JACIBY010000013.1"/>
</dbReference>
<dbReference type="EMBL" id="JACIBY010000013">
    <property type="protein sequence ID" value="MBB3840949.1"/>
    <property type="molecule type" value="Genomic_DNA"/>
</dbReference>
<comment type="caution">
    <text evidence="1">The sequence shown here is derived from an EMBL/GenBank/DDBJ whole genome shotgun (WGS) entry which is preliminary data.</text>
</comment>
<evidence type="ECO:0000313" key="1">
    <source>
        <dbReference type="EMBL" id="MBB3840949.1"/>
    </source>
</evidence>
<dbReference type="Gene3D" id="3.20.170.20">
    <property type="entry name" value="Protein of unknown function DUF952"/>
    <property type="match status" value="1"/>
</dbReference>
<reference evidence="1 2" key="1">
    <citation type="submission" date="2020-08" db="EMBL/GenBank/DDBJ databases">
        <title>Genomic Encyclopedia of Type Strains, Phase IV (KMG-IV): sequencing the most valuable type-strain genomes for metagenomic binning, comparative biology and taxonomic classification.</title>
        <authorList>
            <person name="Goeker M."/>
        </authorList>
    </citation>
    <scope>NUCLEOTIDE SEQUENCE [LARGE SCALE GENOMIC DNA]</scope>
    <source>
        <strain evidence="1 2">DSM 17976</strain>
    </source>
</reference>